<dbReference type="CDD" id="cd02980">
    <property type="entry name" value="TRX_Fd_family"/>
    <property type="match status" value="1"/>
</dbReference>
<evidence type="ECO:0000313" key="2">
    <source>
        <dbReference type="Proteomes" id="UP000095765"/>
    </source>
</evidence>
<dbReference type="RefSeq" id="WP_055244532.1">
    <property type="nucleotide sequence ID" value="NZ_CABIWA010000003.1"/>
</dbReference>
<dbReference type="Proteomes" id="UP000095765">
    <property type="component" value="Unassembled WGS sequence"/>
</dbReference>
<proteinExistence type="predicted"/>
<protein>
    <submittedName>
        <fullName evidence="1">NADH dehydrogenase subunit E</fullName>
    </submittedName>
</protein>
<dbReference type="AlphaFoldDB" id="A0A174P3M3"/>
<dbReference type="InterPro" id="IPR036249">
    <property type="entry name" value="Thioredoxin-like_sf"/>
</dbReference>
<gene>
    <name evidence="1" type="ORF">ERS852551_01101</name>
</gene>
<dbReference type="Pfam" id="PF01257">
    <property type="entry name" value="2Fe-2S_thioredx"/>
    <property type="match status" value="1"/>
</dbReference>
<reference evidence="1 2" key="1">
    <citation type="submission" date="2015-09" db="EMBL/GenBank/DDBJ databases">
        <authorList>
            <consortium name="Pathogen Informatics"/>
        </authorList>
    </citation>
    <scope>NUCLEOTIDE SEQUENCE [LARGE SCALE GENOMIC DNA]</scope>
    <source>
        <strain evidence="1 2">2789STDY5834939</strain>
    </source>
</reference>
<dbReference type="EMBL" id="CZBE01000006">
    <property type="protein sequence ID" value="CUP53420.1"/>
    <property type="molecule type" value="Genomic_DNA"/>
</dbReference>
<name>A0A174P3M3_9FIRM</name>
<evidence type="ECO:0000313" key="1">
    <source>
        <dbReference type="EMBL" id="CUP53420.1"/>
    </source>
</evidence>
<dbReference type="SUPFAM" id="SSF52833">
    <property type="entry name" value="Thioredoxin-like"/>
    <property type="match status" value="1"/>
</dbReference>
<organism evidence="1 2">
    <name type="scientific">Anaerotruncus colihominis</name>
    <dbReference type="NCBI Taxonomy" id="169435"/>
    <lineage>
        <taxon>Bacteria</taxon>
        <taxon>Bacillati</taxon>
        <taxon>Bacillota</taxon>
        <taxon>Clostridia</taxon>
        <taxon>Eubacteriales</taxon>
        <taxon>Oscillospiraceae</taxon>
        <taxon>Anaerotruncus</taxon>
    </lineage>
</organism>
<dbReference type="OrthoDB" id="9807975at2"/>
<sequence>MEVYVCIGSSCHLKGSYDIINVFKQQIAQQHLEDKVNLNASFCLGHCQNGVTIKIDDRIVTGLNAENAAEVFQKEVVEGLKES</sequence>
<accession>A0A174P3M3</accession>
<dbReference type="Gene3D" id="3.40.30.10">
    <property type="entry name" value="Glutaredoxin"/>
    <property type="match status" value="1"/>
</dbReference>